<dbReference type="STRING" id="3088.A0A383VMU6"/>
<evidence type="ECO:0000313" key="3">
    <source>
        <dbReference type="EMBL" id="SZX66848.1"/>
    </source>
</evidence>
<feature type="transmembrane region" description="Helical" evidence="2">
    <location>
        <begin position="786"/>
        <end position="806"/>
    </location>
</feature>
<proteinExistence type="predicted"/>
<feature type="compositionally biased region" description="Low complexity" evidence="1">
    <location>
        <begin position="575"/>
        <end position="587"/>
    </location>
</feature>
<evidence type="ECO:0000256" key="2">
    <source>
        <dbReference type="SAM" id="Phobius"/>
    </source>
</evidence>
<dbReference type="Proteomes" id="UP000256970">
    <property type="component" value="Unassembled WGS sequence"/>
</dbReference>
<dbReference type="Pfam" id="PF04114">
    <property type="entry name" value="Gaa1"/>
    <property type="match status" value="2"/>
</dbReference>
<feature type="transmembrane region" description="Helical" evidence="2">
    <location>
        <begin position="51"/>
        <end position="70"/>
    </location>
</feature>
<sequence length="855" mass="88980">MVSTRSAVQAQSLPATAQANSKVLLGKRAPQPKPQRSLWVLLDTVVSHASLLSWLLAAVGLLGLLALPLLERSISFDENALLAGSARPTVRSKSPEAYQDGRAFAASLQDSLFSGQPFAAALQQQLRQQLRVQVYNHTFTAASSGLSSSSSRTCTNVHAVLSSRRGDGKEALLLATPINHQATSTDFEQDASGALLALALGAALLRHLGSSAPWLAKEVLWLLPDASCGLVPALQAWADAYQRPVLLPPASSPAGPGLAHFGRAGVLQQGLLLELPSGAGNRLQVSLEGHEGLLPKLDLFWLIRWYCYSYVRAPVELTHMGWTFALPGSGQPAAAAATHLNSLLSLLTGSSGSAVHPALLALQQHVLKFTTACQFMWRQARGLPTGGHAPFKDLMADVATLRVLVKDPQGFVAGPVGFTGATGNAKRSVVSSSSGVRPQAVLGSDELLAQLCDAVELLLRSCSGLVERFHHSLFLYVLTDLEHYVSVERYIGPLVALVCVLALQAAAARRPPADTTQPAAGAAQPAPKRRLAAALLAALRSIPQRLQRRQQRPAAPTAAATAPDPPMLQRQPEDQAAAGQQQQQQQQQPLMVLPPYDTLLLPTQEEAAAARSQWVAAIKAVAAAHVLCAAAGLVLRNAPALMAQLQQPAAAAGWLTQPGEHAAELSAAAGLVIACMMAADAAASAATAAASTTAAKGTESSRSGSSSAALLLRRVIAVQLSVAAAACAAAACLNWALSYVLCLVLVSLAIGCSPPPMSGNSIAGNQQGTSSSSSSSSRRRSSAVKAWAVLLCCSPVSVLLMLALLSSGGAAAAAQPQWLAGCVLGSSLGAYTAFWAVYLPGWCLTAWSVWVHSCC</sequence>
<keyword evidence="2" id="KW-0812">Transmembrane</keyword>
<feature type="transmembrane region" description="Helical" evidence="2">
    <location>
        <begin position="722"/>
        <end position="750"/>
    </location>
</feature>
<name>A0A383VMU6_TETOB</name>
<feature type="region of interest" description="Disordered" evidence="1">
    <location>
        <begin position="545"/>
        <end position="587"/>
    </location>
</feature>
<dbReference type="GO" id="GO:0042765">
    <property type="term" value="C:GPI-anchor transamidase complex"/>
    <property type="evidence" value="ECO:0007669"/>
    <property type="project" value="InterPro"/>
</dbReference>
<organism evidence="3 4">
    <name type="scientific">Tetradesmus obliquus</name>
    <name type="common">Green alga</name>
    <name type="synonym">Acutodesmus obliquus</name>
    <dbReference type="NCBI Taxonomy" id="3088"/>
    <lineage>
        <taxon>Eukaryota</taxon>
        <taxon>Viridiplantae</taxon>
        <taxon>Chlorophyta</taxon>
        <taxon>core chlorophytes</taxon>
        <taxon>Chlorophyceae</taxon>
        <taxon>CS clade</taxon>
        <taxon>Sphaeropleales</taxon>
        <taxon>Scenedesmaceae</taxon>
        <taxon>Tetradesmus</taxon>
    </lineage>
</organism>
<dbReference type="EMBL" id="FNXT01000759">
    <property type="protein sequence ID" value="SZX66848.1"/>
    <property type="molecule type" value="Genomic_DNA"/>
</dbReference>
<dbReference type="AlphaFoldDB" id="A0A383VMU6"/>
<dbReference type="GO" id="GO:0016255">
    <property type="term" value="P:attachment of GPI anchor to protein"/>
    <property type="evidence" value="ECO:0007669"/>
    <property type="project" value="TreeGrafter"/>
</dbReference>
<dbReference type="InterPro" id="IPR007246">
    <property type="entry name" value="Gaa1"/>
</dbReference>
<dbReference type="PANTHER" id="PTHR13304">
    <property type="entry name" value="GLYCOSYLPHOSPHATIDYLINOSITOL ANCHOR ATTACHMENT 1 PROTEIN"/>
    <property type="match status" value="1"/>
</dbReference>
<keyword evidence="2" id="KW-1133">Transmembrane helix</keyword>
<evidence type="ECO:0000256" key="1">
    <source>
        <dbReference type="SAM" id="MobiDB-lite"/>
    </source>
</evidence>
<feature type="compositionally biased region" description="Low complexity" evidence="1">
    <location>
        <begin position="552"/>
        <end position="562"/>
    </location>
</feature>
<keyword evidence="2" id="KW-0472">Membrane</keyword>
<evidence type="ECO:0000313" key="4">
    <source>
        <dbReference type="Proteomes" id="UP000256970"/>
    </source>
</evidence>
<dbReference type="PANTHER" id="PTHR13304:SF0">
    <property type="entry name" value="GLYCOSYLPHOSPHATIDYLINOSITOL ANCHOR ATTACHMENT 1 PROTEIN"/>
    <property type="match status" value="1"/>
</dbReference>
<reference evidence="3 4" key="1">
    <citation type="submission" date="2016-10" db="EMBL/GenBank/DDBJ databases">
        <authorList>
            <person name="Cai Z."/>
        </authorList>
    </citation>
    <scope>NUCLEOTIDE SEQUENCE [LARGE SCALE GENOMIC DNA]</scope>
</reference>
<accession>A0A383VMU6</accession>
<gene>
    <name evidence="3" type="ORF">BQ4739_LOCUS7284</name>
</gene>
<protein>
    <submittedName>
        <fullName evidence="3">Uncharacterized protein</fullName>
    </submittedName>
</protein>
<keyword evidence="4" id="KW-1185">Reference proteome</keyword>